<keyword evidence="12" id="KW-0418">Kinase</keyword>
<name>A0AAP0H9Z6_9ASTR</name>
<keyword evidence="15 20" id="KW-0472">Membrane</keyword>
<dbReference type="Pfam" id="PF23598">
    <property type="entry name" value="LRR_14"/>
    <property type="match status" value="1"/>
</dbReference>
<accession>A0AAP0H9Z6</accession>
<evidence type="ECO:0000256" key="20">
    <source>
        <dbReference type="SAM" id="Phobius"/>
    </source>
</evidence>
<evidence type="ECO:0000256" key="17">
    <source>
        <dbReference type="ARBA" id="ARBA00023180"/>
    </source>
</evidence>
<evidence type="ECO:0000256" key="16">
    <source>
        <dbReference type="ARBA" id="ARBA00023170"/>
    </source>
</evidence>
<feature type="transmembrane region" description="Helical" evidence="20">
    <location>
        <begin position="692"/>
        <end position="716"/>
    </location>
</feature>
<dbReference type="Proteomes" id="UP001408789">
    <property type="component" value="Unassembled WGS sequence"/>
</dbReference>
<dbReference type="GO" id="GO:0009791">
    <property type="term" value="P:post-embryonic development"/>
    <property type="evidence" value="ECO:0007669"/>
    <property type="project" value="UniProtKB-ARBA"/>
</dbReference>
<evidence type="ECO:0000256" key="9">
    <source>
        <dbReference type="ARBA" id="ARBA00022729"/>
    </source>
</evidence>
<keyword evidence="11" id="KW-0547">Nucleotide-binding</keyword>
<dbReference type="PANTHER" id="PTHR27000">
    <property type="entry name" value="LEUCINE-RICH REPEAT RECEPTOR-LIKE PROTEIN KINASE FAMILY PROTEIN-RELATED"/>
    <property type="match status" value="1"/>
</dbReference>
<keyword evidence="16" id="KW-0675">Receptor</keyword>
<keyword evidence="9 21" id="KW-0732">Signal</keyword>
<dbReference type="GO" id="GO:0051707">
    <property type="term" value="P:response to other organism"/>
    <property type="evidence" value="ECO:0007669"/>
    <property type="project" value="UniProtKB-ARBA"/>
</dbReference>
<dbReference type="FunFam" id="3.80.10.10:FF:000453">
    <property type="entry name" value="Leucine-rich receptor-like protein kinase family protein"/>
    <property type="match status" value="1"/>
</dbReference>
<dbReference type="InterPro" id="IPR055414">
    <property type="entry name" value="LRR_R13L4/SHOC2-like"/>
</dbReference>
<dbReference type="FunFam" id="1.10.510.10:FF:000445">
    <property type="entry name" value="MDIS1-interacting receptor like kinase 2"/>
    <property type="match status" value="1"/>
</dbReference>
<keyword evidence="24" id="KW-1185">Reference proteome</keyword>
<comment type="catalytic activity">
    <reaction evidence="18">
        <text>L-threonyl-[protein] + ATP = O-phospho-L-threonyl-[protein] + ADP + H(+)</text>
        <dbReference type="Rhea" id="RHEA:46608"/>
        <dbReference type="Rhea" id="RHEA-COMP:11060"/>
        <dbReference type="Rhea" id="RHEA-COMP:11605"/>
        <dbReference type="ChEBI" id="CHEBI:15378"/>
        <dbReference type="ChEBI" id="CHEBI:30013"/>
        <dbReference type="ChEBI" id="CHEBI:30616"/>
        <dbReference type="ChEBI" id="CHEBI:61977"/>
        <dbReference type="ChEBI" id="CHEBI:456216"/>
        <dbReference type="EC" id="2.7.11.1"/>
    </reaction>
</comment>
<feature type="domain" description="Protein kinase" evidence="22">
    <location>
        <begin position="765"/>
        <end position="1035"/>
    </location>
</feature>
<dbReference type="PANTHER" id="PTHR27000:SF775">
    <property type="entry name" value="PLANT INTRACELLULAR RAS-GROUP-RELATED LRR PROTEIN 3"/>
    <property type="match status" value="1"/>
</dbReference>
<dbReference type="Gene3D" id="3.80.10.10">
    <property type="entry name" value="Ribonuclease Inhibitor"/>
    <property type="match status" value="4"/>
</dbReference>
<dbReference type="PROSITE" id="PS50011">
    <property type="entry name" value="PROTEIN_KINASE_DOM"/>
    <property type="match status" value="1"/>
</dbReference>
<protein>
    <recommendedName>
        <fullName evidence="2">non-specific serine/threonine protein kinase</fullName>
        <ecNumber evidence="2">2.7.11.1</ecNumber>
    </recommendedName>
</protein>
<dbReference type="InterPro" id="IPR032675">
    <property type="entry name" value="LRR_dom_sf"/>
</dbReference>
<evidence type="ECO:0000256" key="11">
    <source>
        <dbReference type="ARBA" id="ARBA00022741"/>
    </source>
</evidence>
<evidence type="ECO:0000256" key="2">
    <source>
        <dbReference type="ARBA" id="ARBA00012513"/>
    </source>
</evidence>
<dbReference type="InterPro" id="IPR001611">
    <property type="entry name" value="Leu-rich_rpt"/>
</dbReference>
<organism evidence="23 24">
    <name type="scientific">Deinandra increscens subsp. villosa</name>
    <dbReference type="NCBI Taxonomy" id="3103831"/>
    <lineage>
        <taxon>Eukaryota</taxon>
        <taxon>Viridiplantae</taxon>
        <taxon>Streptophyta</taxon>
        <taxon>Embryophyta</taxon>
        <taxon>Tracheophyta</taxon>
        <taxon>Spermatophyta</taxon>
        <taxon>Magnoliopsida</taxon>
        <taxon>eudicotyledons</taxon>
        <taxon>Gunneridae</taxon>
        <taxon>Pentapetalae</taxon>
        <taxon>asterids</taxon>
        <taxon>campanulids</taxon>
        <taxon>Asterales</taxon>
        <taxon>Asteraceae</taxon>
        <taxon>Asteroideae</taxon>
        <taxon>Heliantheae alliance</taxon>
        <taxon>Madieae</taxon>
        <taxon>Madiinae</taxon>
        <taxon>Deinandra</taxon>
    </lineage>
</organism>
<evidence type="ECO:0000256" key="15">
    <source>
        <dbReference type="ARBA" id="ARBA00023136"/>
    </source>
</evidence>
<evidence type="ECO:0000256" key="1">
    <source>
        <dbReference type="ARBA" id="ARBA00004251"/>
    </source>
</evidence>
<dbReference type="FunFam" id="3.80.10.10:FF:000177">
    <property type="entry name" value="Leucine-rich repeat receptor-like serine/threonine-protein kinase At1g17230"/>
    <property type="match status" value="1"/>
</dbReference>
<keyword evidence="17" id="KW-0325">Glycoprotein</keyword>
<comment type="subcellular location">
    <subcellularLocation>
        <location evidence="1">Cell membrane</location>
        <topology evidence="1">Single-pass type I membrane protein</topology>
    </subcellularLocation>
</comment>
<dbReference type="SUPFAM" id="SSF52058">
    <property type="entry name" value="L domain-like"/>
    <property type="match status" value="3"/>
</dbReference>
<dbReference type="Pfam" id="PF13855">
    <property type="entry name" value="LRR_8"/>
    <property type="match status" value="2"/>
</dbReference>
<dbReference type="FunFam" id="3.30.200.20:FF:000309">
    <property type="entry name" value="Leucine-rich repeat receptor protein kinase MSP1"/>
    <property type="match status" value="1"/>
</dbReference>
<dbReference type="InterPro" id="IPR000719">
    <property type="entry name" value="Prot_kinase_dom"/>
</dbReference>
<keyword evidence="14 20" id="KW-1133">Transmembrane helix</keyword>
<keyword evidence="3" id="KW-1003">Cell membrane</keyword>
<evidence type="ECO:0000256" key="13">
    <source>
        <dbReference type="ARBA" id="ARBA00022840"/>
    </source>
</evidence>
<dbReference type="PROSITE" id="PS00109">
    <property type="entry name" value="PROTEIN_KINASE_TYR"/>
    <property type="match status" value="1"/>
</dbReference>
<evidence type="ECO:0000256" key="5">
    <source>
        <dbReference type="ARBA" id="ARBA00022553"/>
    </source>
</evidence>
<feature type="signal peptide" evidence="21">
    <location>
        <begin position="1"/>
        <end position="17"/>
    </location>
</feature>
<dbReference type="SMART" id="SM00369">
    <property type="entry name" value="LRR_TYP"/>
    <property type="match status" value="12"/>
</dbReference>
<reference evidence="23 24" key="1">
    <citation type="submission" date="2024-04" db="EMBL/GenBank/DDBJ databases">
        <title>The reference genome of an endangered Asteraceae, Deinandra increscens subsp. villosa, native to the Central Coast of California.</title>
        <authorList>
            <person name="Guilliams M."/>
            <person name="Hasenstab-Lehman K."/>
            <person name="Meyer R."/>
            <person name="Mcevoy S."/>
        </authorList>
    </citation>
    <scope>NUCLEOTIDE SEQUENCE [LARGE SCALE GENOMIC DNA]</scope>
    <source>
        <tissue evidence="23">Leaf</tissue>
    </source>
</reference>
<evidence type="ECO:0000313" key="23">
    <source>
        <dbReference type="EMBL" id="KAK9077037.1"/>
    </source>
</evidence>
<sequence>MSTPLFTILLITTSVFCTLNVAGFTDEVDALLKWKATLHNQNITNVLLLPSWTHDSNLNVSAQNIVSPCNNWHGVSCNENGSVISLNLSSSGLNGTLDHFSFSSFPNLDYFELSLNNFYGIIPSEISHLSKLVYLDLSANQFTGIIPLEIGELRNLVTLHLFQNQLNGSVPQGVCQMRFLSGLALNDNNLYSSIPTCLGQLSNLSYLHLHFNNISGSIPPELGNLHNLQGLHMNNNSLTGSIPETLVNLKNLTYLSLYQNQLSGSIPREMGKMNSLKWVELQLNNLSGPIPPSLGDLKFLSLLRLHANKLSGPIPQELGKLASLSNLQLANNQLNGSIPISFGKLQMLDTLSLSDNQLFGSIPLEFGKLKWLEIDITNNSFSGSLPDGICNAKKLEYLSVVNNKLTGRIPKSLLNCSSLLRARFDGNQLTGDVSESFGVYPLLNYINLNDNQLYGEISDNWSKCRNLTTIQMGGNRIQGNIPTSLGNLVQLEVLNLSNNHLVGVIPKEFGRMNLMEKLFLSNNRLSGVVPQELGSLVQLLILDLSKNKLNGSIPSSFGQFSKLFSLNLSNNEFIGEIPAQFGKLVQLTDLDLSRNSFIAEIPSALSSMSSLETLDLSHNKLSGFIPKSLGSMNGLLNIDLSYNQLRGPLPESKAFMNLPIESLQGNKDLCGNVTGLKECASENRTTNRKHKLALLISLPLFGALLLGSLIGIFIFYGKRLTTRRSKSLPMTQLVNEDKHGKNFFSVSTFNGRETYKEIITRTEDFNEAYCIGIGGCGSVYKVKLGSGDIVAVKRLHSSSELINPTDFVNEIRALTRIRHRNIIKLLGYCSHSENSFLVYEYHEGGSLTDILCDKVAQSLDWSKRVNIIKGVAYALSYMHHDCSPAIIHRDISSKNILLDSEYEACVSDFGTSKILNPNSSNWSNIAGTFGYLAPELAYTMKVTEKSDVYSFGVLVLEIIKGEHPSDTITSLASSSTEVPILTDMMDHRLLVPLHEIKEALTQILILAIKCINSNPEKRPTMHEVSQKIACIICHM</sequence>
<comment type="caution">
    <text evidence="23">The sequence shown here is derived from an EMBL/GenBank/DDBJ whole genome shotgun (WGS) entry which is preliminary data.</text>
</comment>
<dbReference type="GO" id="GO:0004674">
    <property type="term" value="F:protein serine/threonine kinase activity"/>
    <property type="evidence" value="ECO:0007669"/>
    <property type="project" value="UniProtKB-KW"/>
</dbReference>
<keyword evidence="6" id="KW-0433">Leucine-rich repeat</keyword>
<evidence type="ECO:0000256" key="4">
    <source>
        <dbReference type="ARBA" id="ARBA00022527"/>
    </source>
</evidence>
<dbReference type="Pfam" id="PF00560">
    <property type="entry name" value="LRR_1"/>
    <property type="match status" value="6"/>
</dbReference>
<evidence type="ECO:0000256" key="14">
    <source>
        <dbReference type="ARBA" id="ARBA00022989"/>
    </source>
</evidence>
<keyword evidence="13" id="KW-0067">ATP-binding</keyword>
<evidence type="ECO:0000256" key="12">
    <source>
        <dbReference type="ARBA" id="ARBA00022777"/>
    </source>
</evidence>
<evidence type="ECO:0000313" key="24">
    <source>
        <dbReference type="Proteomes" id="UP001408789"/>
    </source>
</evidence>
<dbReference type="SMART" id="SM00365">
    <property type="entry name" value="LRR_SD22"/>
    <property type="match status" value="6"/>
</dbReference>
<keyword evidence="7" id="KW-0808">Transferase</keyword>
<dbReference type="Gene3D" id="1.10.510.10">
    <property type="entry name" value="Transferase(Phosphotransferase) domain 1"/>
    <property type="match status" value="1"/>
</dbReference>
<dbReference type="GO" id="GO:0005886">
    <property type="term" value="C:plasma membrane"/>
    <property type="evidence" value="ECO:0007669"/>
    <property type="project" value="UniProtKB-SubCell"/>
</dbReference>
<dbReference type="GO" id="GO:0006952">
    <property type="term" value="P:defense response"/>
    <property type="evidence" value="ECO:0007669"/>
    <property type="project" value="UniProtKB-ARBA"/>
</dbReference>
<dbReference type="FunFam" id="3.80.10.10:FF:000400">
    <property type="entry name" value="Nuclear pore complex protein NUP107"/>
    <property type="match status" value="1"/>
</dbReference>
<dbReference type="InterPro" id="IPR003591">
    <property type="entry name" value="Leu-rich_rpt_typical-subtyp"/>
</dbReference>
<keyword evidence="4" id="KW-0723">Serine/threonine-protein kinase</keyword>
<dbReference type="Gene3D" id="3.30.200.20">
    <property type="entry name" value="Phosphorylase Kinase, domain 1"/>
    <property type="match status" value="1"/>
</dbReference>
<dbReference type="SUPFAM" id="SSF56112">
    <property type="entry name" value="Protein kinase-like (PK-like)"/>
    <property type="match status" value="1"/>
</dbReference>
<evidence type="ECO:0000256" key="21">
    <source>
        <dbReference type="SAM" id="SignalP"/>
    </source>
</evidence>
<evidence type="ECO:0000256" key="18">
    <source>
        <dbReference type="ARBA" id="ARBA00047899"/>
    </source>
</evidence>
<dbReference type="EC" id="2.7.11.1" evidence="2"/>
<keyword evidence="8 20" id="KW-0812">Transmembrane</keyword>
<proteinExistence type="predicted"/>
<evidence type="ECO:0000256" key="3">
    <source>
        <dbReference type="ARBA" id="ARBA00022475"/>
    </source>
</evidence>
<dbReference type="EMBL" id="JBCNJP010000007">
    <property type="protein sequence ID" value="KAK9077037.1"/>
    <property type="molecule type" value="Genomic_DNA"/>
</dbReference>
<evidence type="ECO:0000259" key="22">
    <source>
        <dbReference type="PROSITE" id="PS50011"/>
    </source>
</evidence>
<dbReference type="FunFam" id="3.80.10.10:FF:000356">
    <property type="entry name" value="LRR receptor-like serine/threonine-protein kinase"/>
    <property type="match status" value="1"/>
</dbReference>
<feature type="chain" id="PRO_5042856415" description="non-specific serine/threonine protein kinase" evidence="21">
    <location>
        <begin position="18"/>
        <end position="1035"/>
    </location>
</feature>
<evidence type="ECO:0000256" key="6">
    <source>
        <dbReference type="ARBA" id="ARBA00022614"/>
    </source>
</evidence>
<gene>
    <name evidence="23" type="ORF">SSX86_005372</name>
</gene>
<evidence type="ECO:0000256" key="19">
    <source>
        <dbReference type="ARBA" id="ARBA00048679"/>
    </source>
</evidence>
<dbReference type="CDD" id="cd14066">
    <property type="entry name" value="STKc_IRAK"/>
    <property type="match status" value="1"/>
</dbReference>
<dbReference type="GO" id="GO:0005524">
    <property type="term" value="F:ATP binding"/>
    <property type="evidence" value="ECO:0007669"/>
    <property type="project" value="UniProtKB-KW"/>
</dbReference>
<keyword evidence="5" id="KW-0597">Phosphoprotein</keyword>
<dbReference type="AlphaFoldDB" id="A0AAP0H9Z6"/>
<dbReference type="Pfam" id="PF00069">
    <property type="entry name" value="Pkinase"/>
    <property type="match status" value="1"/>
</dbReference>
<dbReference type="InterPro" id="IPR008266">
    <property type="entry name" value="Tyr_kinase_AS"/>
</dbReference>
<dbReference type="InterPro" id="IPR011009">
    <property type="entry name" value="Kinase-like_dom_sf"/>
</dbReference>
<comment type="catalytic activity">
    <reaction evidence="19">
        <text>L-seryl-[protein] + ATP = O-phospho-L-seryl-[protein] + ADP + H(+)</text>
        <dbReference type="Rhea" id="RHEA:17989"/>
        <dbReference type="Rhea" id="RHEA-COMP:9863"/>
        <dbReference type="Rhea" id="RHEA-COMP:11604"/>
        <dbReference type="ChEBI" id="CHEBI:15378"/>
        <dbReference type="ChEBI" id="CHEBI:29999"/>
        <dbReference type="ChEBI" id="CHEBI:30616"/>
        <dbReference type="ChEBI" id="CHEBI:83421"/>
        <dbReference type="ChEBI" id="CHEBI:456216"/>
        <dbReference type="EC" id="2.7.11.1"/>
    </reaction>
</comment>
<evidence type="ECO:0000256" key="7">
    <source>
        <dbReference type="ARBA" id="ARBA00022679"/>
    </source>
</evidence>
<dbReference type="PRINTS" id="PR00019">
    <property type="entry name" value="LEURICHRPT"/>
</dbReference>
<evidence type="ECO:0000256" key="10">
    <source>
        <dbReference type="ARBA" id="ARBA00022737"/>
    </source>
</evidence>
<keyword evidence="10" id="KW-0677">Repeat</keyword>
<evidence type="ECO:0000256" key="8">
    <source>
        <dbReference type="ARBA" id="ARBA00022692"/>
    </source>
</evidence>